<reference evidence="1 2" key="1">
    <citation type="submission" date="2016-10" db="EMBL/GenBank/DDBJ databases">
        <title>The genome sequence of Colletotrichum fioriniae PJ7.</title>
        <authorList>
            <person name="Baroncelli R."/>
        </authorList>
    </citation>
    <scope>NUCLEOTIDE SEQUENCE [LARGE SCALE GENOMIC DNA]</scope>
    <source>
        <strain evidence="1">Col 31</strain>
    </source>
</reference>
<comment type="caution">
    <text evidence="1">The sequence shown here is derived from an EMBL/GenBank/DDBJ whole genome shotgun (WGS) entry which is preliminary data.</text>
</comment>
<gene>
    <name evidence="1" type="ORF">CMEL01_16752</name>
</gene>
<dbReference type="AlphaFoldDB" id="A0AAI9UAP0"/>
<evidence type="ECO:0000313" key="1">
    <source>
        <dbReference type="EMBL" id="KAK1452531.1"/>
    </source>
</evidence>
<name>A0AAI9UAP0_9PEZI</name>
<accession>A0AAI9UAP0</accession>
<dbReference type="EMBL" id="MLGG01000040">
    <property type="protein sequence ID" value="KAK1452531.1"/>
    <property type="molecule type" value="Genomic_DNA"/>
</dbReference>
<evidence type="ECO:0000313" key="2">
    <source>
        <dbReference type="Proteomes" id="UP001239795"/>
    </source>
</evidence>
<organism evidence="1 2">
    <name type="scientific">Colletotrichum melonis</name>
    <dbReference type="NCBI Taxonomy" id="1209925"/>
    <lineage>
        <taxon>Eukaryota</taxon>
        <taxon>Fungi</taxon>
        <taxon>Dikarya</taxon>
        <taxon>Ascomycota</taxon>
        <taxon>Pezizomycotina</taxon>
        <taxon>Sordariomycetes</taxon>
        <taxon>Hypocreomycetidae</taxon>
        <taxon>Glomerellales</taxon>
        <taxon>Glomerellaceae</taxon>
        <taxon>Colletotrichum</taxon>
        <taxon>Colletotrichum acutatum species complex</taxon>
    </lineage>
</organism>
<protein>
    <submittedName>
        <fullName evidence="1">Uncharacterized protein</fullName>
    </submittedName>
</protein>
<dbReference type="Proteomes" id="UP001239795">
    <property type="component" value="Unassembled WGS sequence"/>
</dbReference>
<proteinExistence type="predicted"/>
<keyword evidence="2" id="KW-1185">Reference proteome</keyword>
<sequence>MPTVQNAPPGQVKDGIRFHLLPAKFDTGPADRAGAADQSVEAQEAAKKLDKLIGLLGVHIIVCRDDAELERIQSLLVDKSFSLQDNKGMEQHVWYMNRDTRCSRTDDKLRIAEFDHGKDTKALRTRLETISRGNNVFRVAAANPIKDRQVVVFIPFNELSKIGWLPTGWMECAACDGAGDGYEKVRKLMNGDE</sequence>